<keyword evidence="2" id="KW-0472">Membrane</keyword>
<evidence type="ECO:0000256" key="2">
    <source>
        <dbReference type="SAM" id="Phobius"/>
    </source>
</evidence>
<evidence type="ECO:0000313" key="3">
    <source>
        <dbReference type="EMBL" id="WAV90737.1"/>
    </source>
</evidence>
<dbReference type="Proteomes" id="UP001164819">
    <property type="component" value="Chromosome"/>
</dbReference>
<accession>A0A9E9NTM0</accession>
<dbReference type="EMBL" id="CP098251">
    <property type="protein sequence ID" value="WAV90737.1"/>
    <property type="molecule type" value="Genomic_DNA"/>
</dbReference>
<evidence type="ECO:0000256" key="1">
    <source>
        <dbReference type="SAM" id="MobiDB-lite"/>
    </source>
</evidence>
<feature type="compositionally biased region" description="Polar residues" evidence="1">
    <location>
        <begin position="211"/>
        <end position="228"/>
    </location>
</feature>
<organism evidence="3">
    <name type="scientific">Oxalobacter aliiformigenes</name>
    <dbReference type="NCBI Taxonomy" id="2946593"/>
    <lineage>
        <taxon>Bacteria</taxon>
        <taxon>Pseudomonadati</taxon>
        <taxon>Pseudomonadota</taxon>
        <taxon>Betaproteobacteria</taxon>
        <taxon>Burkholderiales</taxon>
        <taxon>Oxalobacteraceae</taxon>
        <taxon>Oxalobacter</taxon>
    </lineage>
</organism>
<sequence>MAVHVPNHFPIRHIDRLPRPLVRGLATAVLFMHGILIAAALRSIPLVELGGSAGGGNGGGNGSGNKALFVSVLQNNPSLSGTSAERQMVRSAEKPASMKKKKQPELIATTAATQKTSPENQTIRKTPVKQVPPLRLNQKRSLIPGFFPPGQRIPVRSQTPPATPVQATVREAVMATEKGQVRDKAKGKEPVTASDPVVPETESPVRYHFPSSDTNGLSNPTTRPVPSRSMNRARSMFVSLSIRQAVSMTPGLSFPPDSVA</sequence>
<protein>
    <recommendedName>
        <fullName evidence="4">Transmembrane protein</fullName>
    </recommendedName>
</protein>
<evidence type="ECO:0008006" key="4">
    <source>
        <dbReference type="Google" id="ProtNLM"/>
    </source>
</evidence>
<dbReference type="RefSeq" id="WP_269315707.1">
    <property type="nucleotide sequence ID" value="NZ_CP098251.1"/>
</dbReference>
<proteinExistence type="predicted"/>
<gene>
    <name evidence="3" type="ORF">NB646_07755</name>
</gene>
<reference evidence="3" key="1">
    <citation type="journal article" date="2022" name="Front. Microbiol.">
        <title>New perspectives on an old grouping: The genomic and phenotypic variability of Oxalobacter formigenes and the implications for calcium oxalate stone prevention.</title>
        <authorList>
            <person name="Chmiel J.A."/>
            <person name="Carr C."/>
            <person name="Stuivenberg G.A."/>
            <person name="Venema R."/>
            <person name="Chanyi R.M."/>
            <person name="Al K.F."/>
            <person name="Giguere D."/>
            <person name="Say H."/>
            <person name="Akouris P.P."/>
            <person name="Dominguez Romero S.A."/>
            <person name="Kwong A."/>
            <person name="Tai V."/>
            <person name="Koval S.F."/>
            <person name="Razvi H."/>
            <person name="Bjazevic J."/>
            <person name="Burton J.P."/>
        </authorList>
    </citation>
    <scope>NUCLEOTIDE SEQUENCE</scope>
    <source>
        <strain evidence="3">OxK</strain>
    </source>
</reference>
<feature type="region of interest" description="Disordered" evidence="1">
    <location>
        <begin position="182"/>
        <end position="228"/>
    </location>
</feature>
<keyword evidence="2" id="KW-0812">Transmembrane</keyword>
<keyword evidence="2" id="KW-1133">Transmembrane helix</keyword>
<dbReference type="AlphaFoldDB" id="A0A9E9NTM0"/>
<feature type="transmembrane region" description="Helical" evidence="2">
    <location>
        <begin position="21"/>
        <end position="41"/>
    </location>
</feature>
<name>A0A9E9NTM0_9BURK</name>